<organism evidence="3">
    <name type="scientific">Leptocylindrus danicus</name>
    <dbReference type="NCBI Taxonomy" id="163516"/>
    <lineage>
        <taxon>Eukaryota</taxon>
        <taxon>Sar</taxon>
        <taxon>Stramenopiles</taxon>
        <taxon>Ochrophyta</taxon>
        <taxon>Bacillariophyta</taxon>
        <taxon>Coscinodiscophyceae</taxon>
        <taxon>Chaetocerotophycidae</taxon>
        <taxon>Leptocylindrales</taxon>
        <taxon>Leptocylindraceae</taxon>
        <taxon>Leptocylindrus</taxon>
    </lineage>
</organism>
<proteinExistence type="predicted"/>
<dbReference type="EMBL" id="HBGY01033302">
    <property type="protein sequence ID" value="CAD9613672.1"/>
    <property type="molecule type" value="Transcribed_RNA"/>
</dbReference>
<keyword evidence="1" id="KW-0472">Membrane</keyword>
<protein>
    <submittedName>
        <fullName evidence="3">Uncharacterized protein</fullName>
    </submittedName>
</protein>
<evidence type="ECO:0000313" key="3">
    <source>
        <dbReference type="EMBL" id="CAD9613672.1"/>
    </source>
</evidence>
<gene>
    <name evidence="3" type="ORF">LDAN0321_LOCUS20855</name>
</gene>
<evidence type="ECO:0000256" key="2">
    <source>
        <dbReference type="SAM" id="SignalP"/>
    </source>
</evidence>
<keyword evidence="1" id="KW-1133">Transmembrane helix</keyword>
<dbReference type="AlphaFoldDB" id="A0A7S2LSU7"/>
<feature type="transmembrane region" description="Helical" evidence="1">
    <location>
        <begin position="623"/>
        <end position="643"/>
    </location>
</feature>
<feature type="signal peptide" evidence="2">
    <location>
        <begin position="1"/>
        <end position="24"/>
    </location>
</feature>
<keyword evidence="2" id="KW-0732">Signal</keyword>
<feature type="chain" id="PRO_5031060518" evidence="2">
    <location>
        <begin position="25"/>
        <end position="771"/>
    </location>
</feature>
<keyword evidence="1" id="KW-0812">Transmembrane</keyword>
<dbReference type="PANTHER" id="PTHR33683">
    <property type="entry name" value="1, PUTATIVE-RELATED"/>
    <property type="match status" value="1"/>
</dbReference>
<reference evidence="3" key="1">
    <citation type="submission" date="2021-01" db="EMBL/GenBank/DDBJ databases">
        <authorList>
            <person name="Corre E."/>
            <person name="Pelletier E."/>
            <person name="Niang G."/>
            <person name="Scheremetjew M."/>
            <person name="Finn R."/>
            <person name="Kale V."/>
            <person name="Holt S."/>
            <person name="Cochrane G."/>
            <person name="Meng A."/>
            <person name="Brown T."/>
            <person name="Cohen L."/>
        </authorList>
    </citation>
    <scope>NUCLEOTIDE SEQUENCE</scope>
    <source>
        <strain evidence="3">B650</strain>
    </source>
</reference>
<dbReference type="PANTHER" id="PTHR33683:SF46">
    <property type="entry name" value="SUSHI DOMAIN-CONTAINING PROTEIN"/>
    <property type="match status" value="1"/>
</dbReference>
<sequence>MRAHTTTATALTTLLATLNYGADARSTKELHLPRDLDMSMMSAPVMARSSNTTNTVDDPTASTSSNMLTTTFVGGTGQAGNMFDILAITDVTVTSLDIHMLSNTENVTVYYKIGRYAGYENDAEAWTVCFDDVAEGQGNGQSTGLDEASFTPVAIAAGNYRAFYVTLTTANLRYSMGTGTVGSIVSSNNDLQILEGIGNAYPAFTHTVSGRVWNGSVRYILGLDPSKLPPPSVEEPGATFNPALYDKISSTMMGGSGQAGNMFDVVATSAVTICHMDVHTLWDTEEFILFGKVGSYSSYEVKSEAWTQLGAGSIEGQGINTATTLPSNSFDPITIAAGETYAFYVTLTRPNLRYTVAVEGASPIIASNSDLQLLQGSGNTYPAFGTFVQDRIWNGALYYSVVTPEPTSAPSLSPSIAPSNPVDPCHELHEHGPGGHKSDIEGLVSFDYEVVTKNWADLVVVLEMIEERIVEGVVPVIMGCATSGSRALRGVTRSLHEQGIVGASQDPLDELDVDQACLKSNDSVIAGEEVCSAIKGAMTMYIADDHLDDVEVIIEMTLEEIKNQMDAGAYVDDTIGLSMVSFIGTRVDEGVPDDMDVGGIVSDNGSAEKEDDDDKGLSVVGSLFTSAAVVACVAAVVTALVLYRRMTNNVRDDEYEDDSQADDFSQNKWDVDVQSADFSRASRVSFDQDNGKQRAVRFTEVNGQIVGRFDSGSFDDGDQFVMPDPASPSRRNVTMDVHRCNSAACDKCTQSKANSTKFLPATGFDPTWEVS</sequence>
<name>A0A7S2LSU7_9STRA</name>
<evidence type="ECO:0000256" key="1">
    <source>
        <dbReference type="SAM" id="Phobius"/>
    </source>
</evidence>
<accession>A0A7S2LSU7</accession>